<name>A0A930VBP2_9ACTN</name>
<keyword evidence="2" id="KW-1185">Reference proteome</keyword>
<evidence type="ECO:0000313" key="1">
    <source>
        <dbReference type="EMBL" id="MBF4761631.1"/>
    </source>
</evidence>
<proteinExistence type="predicted"/>
<reference evidence="1" key="1">
    <citation type="submission" date="2020-11" db="EMBL/GenBank/DDBJ databases">
        <title>Nocardioides sp. nov., isolated from Soil of Cynanchum wilfordii Hemsley rhizosphere.</title>
        <authorList>
            <person name="Lee J.-S."/>
            <person name="Suh M.K."/>
            <person name="Kim J.-S."/>
        </authorList>
    </citation>
    <scope>NUCLEOTIDE SEQUENCE</scope>
    <source>
        <strain evidence="1">KCTC 19275</strain>
    </source>
</reference>
<dbReference type="EMBL" id="JADKPN010000001">
    <property type="protein sequence ID" value="MBF4761631.1"/>
    <property type="molecule type" value="Genomic_DNA"/>
</dbReference>
<dbReference type="RefSeq" id="WP_194704837.1">
    <property type="nucleotide sequence ID" value="NZ_JADKPN010000001.1"/>
</dbReference>
<accession>A0A930VBP2</accession>
<sequence length="148" mass="15508">MTRPSTLTREQVARIRAAAAVLLPGHAESPAADVLPDYDELVQVAAAAVGEGRALPAAIEALPDEPTWESLSTLADADPASFEQVSLVAVGAYFMSPAVLASLGLPTGERRPADREQVVDELSTGILDAVYERGCPVRTLDDVNGATR</sequence>
<dbReference type="Proteomes" id="UP000640489">
    <property type="component" value="Unassembled WGS sequence"/>
</dbReference>
<evidence type="ECO:0008006" key="3">
    <source>
        <dbReference type="Google" id="ProtNLM"/>
    </source>
</evidence>
<comment type="caution">
    <text evidence="1">The sequence shown here is derived from an EMBL/GenBank/DDBJ whole genome shotgun (WGS) entry which is preliminary data.</text>
</comment>
<protein>
    <recommendedName>
        <fullName evidence="3">Gluconate 2-dehydrogenase subunit 3 family protein</fullName>
    </recommendedName>
</protein>
<organism evidence="1 2">
    <name type="scientific">Nocardioides islandensis</name>
    <dbReference type="NCBI Taxonomy" id="433663"/>
    <lineage>
        <taxon>Bacteria</taxon>
        <taxon>Bacillati</taxon>
        <taxon>Actinomycetota</taxon>
        <taxon>Actinomycetes</taxon>
        <taxon>Propionibacteriales</taxon>
        <taxon>Nocardioidaceae</taxon>
        <taxon>Nocardioides</taxon>
    </lineage>
</organism>
<dbReference type="AlphaFoldDB" id="A0A930VBP2"/>
<evidence type="ECO:0000313" key="2">
    <source>
        <dbReference type="Proteomes" id="UP000640489"/>
    </source>
</evidence>
<gene>
    <name evidence="1" type="ORF">ISU07_00705</name>
</gene>